<keyword evidence="1" id="KW-0472">Membrane</keyword>
<accession>A0AAF1BPP5</accession>
<dbReference type="Proteomes" id="UP000827549">
    <property type="component" value="Chromosome 7"/>
</dbReference>
<feature type="signal peptide" evidence="2">
    <location>
        <begin position="1"/>
        <end position="18"/>
    </location>
</feature>
<proteinExistence type="predicted"/>
<dbReference type="AlphaFoldDB" id="A0AAF1BPP5"/>
<evidence type="ECO:0000313" key="3">
    <source>
        <dbReference type="EMBL" id="WOO85650.1"/>
    </source>
</evidence>
<dbReference type="GeneID" id="87812310"/>
<dbReference type="RefSeq" id="XP_062631676.1">
    <property type="nucleotide sequence ID" value="XM_062775692.1"/>
</dbReference>
<reference evidence="3" key="1">
    <citation type="submission" date="2023-10" db="EMBL/GenBank/DDBJ databases">
        <authorList>
            <person name="Noh H."/>
        </authorList>
    </citation>
    <scope>NUCLEOTIDE SEQUENCE</scope>
    <source>
        <strain evidence="3">DUCC4014</strain>
    </source>
</reference>
<evidence type="ECO:0000313" key="4">
    <source>
        <dbReference type="Proteomes" id="UP000827549"/>
    </source>
</evidence>
<feature type="transmembrane region" description="Helical" evidence="1">
    <location>
        <begin position="164"/>
        <end position="186"/>
    </location>
</feature>
<organism evidence="3 4">
    <name type="scientific">Vanrija pseudolonga</name>
    <dbReference type="NCBI Taxonomy" id="143232"/>
    <lineage>
        <taxon>Eukaryota</taxon>
        <taxon>Fungi</taxon>
        <taxon>Dikarya</taxon>
        <taxon>Basidiomycota</taxon>
        <taxon>Agaricomycotina</taxon>
        <taxon>Tremellomycetes</taxon>
        <taxon>Trichosporonales</taxon>
        <taxon>Trichosporonaceae</taxon>
        <taxon>Vanrija</taxon>
    </lineage>
</organism>
<name>A0AAF1BPP5_9TREE</name>
<keyword evidence="4" id="KW-1185">Reference proteome</keyword>
<protein>
    <submittedName>
        <fullName evidence="3">Uncharacterized protein</fullName>
    </submittedName>
</protein>
<evidence type="ECO:0000256" key="2">
    <source>
        <dbReference type="SAM" id="SignalP"/>
    </source>
</evidence>
<gene>
    <name evidence="3" type="ORF">LOC62_07G009147</name>
</gene>
<keyword evidence="1" id="KW-1133">Transmembrane helix</keyword>
<dbReference type="EMBL" id="CP086720">
    <property type="protein sequence ID" value="WOO85650.1"/>
    <property type="molecule type" value="Genomic_DNA"/>
</dbReference>
<keyword evidence="1" id="KW-0812">Transmembrane</keyword>
<keyword evidence="2" id="KW-0732">Signal</keyword>
<feature type="chain" id="PRO_5042011715" evidence="2">
    <location>
        <begin position="19"/>
        <end position="187"/>
    </location>
</feature>
<evidence type="ECO:0000256" key="1">
    <source>
        <dbReference type="SAM" id="Phobius"/>
    </source>
</evidence>
<sequence length="187" mass="19004">MHAHAPLAALALLPLALGAASTPTSVLTYVPANTYIPDATTIRGGNQESVITAASGTPDANGTALISFYTPKAGDQWITGGDVKDGMNWASWWPAAGVETDLWLGGLKEPISLAKNVAPRTVGAGYLGRNVTSGKGFYVFITEAGNVDKILGQSAQFDIRRSSAASGLVAPALGVALGVAGLALALV</sequence>